<dbReference type="EMBL" id="HBIX01027154">
    <property type="protein sequence ID" value="CAE0725668.1"/>
    <property type="molecule type" value="Transcribed_RNA"/>
</dbReference>
<dbReference type="AlphaFoldDB" id="A0A7S4ASK9"/>
<evidence type="ECO:0000256" key="1">
    <source>
        <dbReference type="SAM" id="MobiDB-lite"/>
    </source>
</evidence>
<evidence type="ECO:0000313" key="2">
    <source>
        <dbReference type="EMBL" id="CAE0725668.1"/>
    </source>
</evidence>
<name>A0A7S4ASK9_9STRA</name>
<accession>A0A7S4ASK9</accession>
<feature type="compositionally biased region" description="Basic and acidic residues" evidence="1">
    <location>
        <begin position="50"/>
        <end position="73"/>
    </location>
</feature>
<organism evidence="2">
    <name type="scientific">Pseudo-nitzschia australis</name>
    <dbReference type="NCBI Taxonomy" id="44445"/>
    <lineage>
        <taxon>Eukaryota</taxon>
        <taxon>Sar</taxon>
        <taxon>Stramenopiles</taxon>
        <taxon>Ochrophyta</taxon>
        <taxon>Bacillariophyta</taxon>
        <taxon>Bacillariophyceae</taxon>
        <taxon>Bacillariophycidae</taxon>
        <taxon>Bacillariales</taxon>
        <taxon>Bacillariaceae</taxon>
        <taxon>Pseudo-nitzschia</taxon>
    </lineage>
</organism>
<feature type="region of interest" description="Disordered" evidence="1">
    <location>
        <begin position="1"/>
        <end position="28"/>
    </location>
</feature>
<reference evidence="2" key="1">
    <citation type="submission" date="2021-01" db="EMBL/GenBank/DDBJ databases">
        <authorList>
            <person name="Corre E."/>
            <person name="Pelletier E."/>
            <person name="Niang G."/>
            <person name="Scheremetjew M."/>
            <person name="Finn R."/>
            <person name="Kale V."/>
            <person name="Holt S."/>
            <person name="Cochrane G."/>
            <person name="Meng A."/>
            <person name="Brown T."/>
            <person name="Cohen L."/>
        </authorList>
    </citation>
    <scope>NUCLEOTIDE SEQUENCE</scope>
    <source>
        <strain evidence="2">10249 10 AB</strain>
    </source>
</reference>
<feature type="region of interest" description="Disordered" evidence="1">
    <location>
        <begin position="48"/>
        <end position="73"/>
    </location>
</feature>
<proteinExistence type="predicted"/>
<sequence>MSVRRDQSRYEYGQKERRREKTVYGTTEDRTSLYEQYEQYESYGRKKIRPEKTADWKRDENGKYADWKRDENRETEKTADWKIDKKRREWKIRPIEKQVRGEKRRGGKTRRKRDKTKQATVVTLTLIEQPKCAPK</sequence>
<feature type="compositionally biased region" description="Basic residues" evidence="1">
    <location>
        <begin position="102"/>
        <end position="115"/>
    </location>
</feature>
<gene>
    <name evidence="2" type="ORF">PAUS00366_LOCUS18425</name>
</gene>
<feature type="region of interest" description="Disordered" evidence="1">
    <location>
        <begin position="95"/>
        <end position="118"/>
    </location>
</feature>
<protein>
    <submittedName>
        <fullName evidence="2">Uncharacterized protein</fullName>
    </submittedName>
</protein>